<protein>
    <submittedName>
        <fullName evidence="1">Uncharacterized protein</fullName>
    </submittedName>
</protein>
<evidence type="ECO:0000313" key="2">
    <source>
        <dbReference type="Proteomes" id="UP001358586"/>
    </source>
</evidence>
<dbReference type="Pfam" id="PF03004">
    <property type="entry name" value="Transposase_24"/>
    <property type="match status" value="1"/>
</dbReference>
<dbReference type="InterPro" id="IPR004252">
    <property type="entry name" value="Probable_transposase_24"/>
</dbReference>
<accession>A0ABR0NE95</accession>
<organism evidence="1 2">
    <name type="scientific">Gossypium arboreum</name>
    <name type="common">Tree cotton</name>
    <name type="synonym">Gossypium nanking</name>
    <dbReference type="NCBI Taxonomy" id="29729"/>
    <lineage>
        <taxon>Eukaryota</taxon>
        <taxon>Viridiplantae</taxon>
        <taxon>Streptophyta</taxon>
        <taxon>Embryophyta</taxon>
        <taxon>Tracheophyta</taxon>
        <taxon>Spermatophyta</taxon>
        <taxon>Magnoliopsida</taxon>
        <taxon>eudicotyledons</taxon>
        <taxon>Gunneridae</taxon>
        <taxon>Pentapetalae</taxon>
        <taxon>rosids</taxon>
        <taxon>malvids</taxon>
        <taxon>Malvales</taxon>
        <taxon>Malvaceae</taxon>
        <taxon>Malvoideae</taxon>
        <taxon>Gossypium</taxon>
    </lineage>
</organism>
<name>A0ABR0NE95_GOSAR</name>
<dbReference type="EMBL" id="JARKNE010000010">
    <property type="protein sequence ID" value="KAK5793124.1"/>
    <property type="molecule type" value="Genomic_DNA"/>
</dbReference>
<keyword evidence="2" id="KW-1185">Reference proteome</keyword>
<dbReference type="PANTHER" id="PTHR33144">
    <property type="entry name" value="OS10G0409366 PROTEIN-RELATED"/>
    <property type="match status" value="1"/>
</dbReference>
<evidence type="ECO:0000313" key="1">
    <source>
        <dbReference type="EMBL" id="KAK5793124.1"/>
    </source>
</evidence>
<reference evidence="1 2" key="1">
    <citation type="submission" date="2023-03" db="EMBL/GenBank/DDBJ databases">
        <title>WGS of Gossypium arboreum.</title>
        <authorList>
            <person name="Yu D."/>
        </authorList>
    </citation>
    <scope>NUCLEOTIDE SEQUENCE [LARGE SCALE GENOMIC DNA]</scope>
    <source>
        <tissue evidence="1">Leaf</tissue>
    </source>
</reference>
<gene>
    <name evidence="1" type="ORF">PVK06_034260</name>
</gene>
<dbReference type="PANTHER" id="PTHR33144:SF46">
    <property type="entry name" value="OS04G0610000 PROTEIN"/>
    <property type="match status" value="1"/>
</dbReference>
<proteinExistence type="predicted"/>
<dbReference type="Proteomes" id="UP001358586">
    <property type="component" value="Chromosome 10"/>
</dbReference>
<comment type="caution">
    <text evidence="1">The sequence shown here is derived from an EMBL/GenBank/DDBJ whole genome shotgun (WGS) entry which is preliminary data.</text>
</comment>
<sequence length="219" mass="25082">MPRRRMRDLSIVQISPNSEETNSDQWTAIGSSNVPNAVDKLVEIQIENDGRRKTRVHTLLKDLYNLNFVERVKVSRNSHGQPIGIEALVLVGYLGIITQNANLLPIKYESWHHMYDSNKNHALDNIKDREQVGTKSMQKQKFTHIVGSKSFACIADDEELSFGQKVRRLQLFDITHRKKDGYPMTTEAVEIMEKLKDKRVEYEAIASSNSSVNLDDIDN</sequence>